<reference evidence="1" key="1">
    <citation type="journal article" date="2021" name="PeerJ">
        <title>Extensive microbial diversity within the chicken gut microbiome revealed by metagenomics and culture.</title>
        <authorList>
            <person name="Gilroy R."/>
            <person name="Ravi A."/>
            <person name="Getino M."/>
            <person name="Pursley I."/>
            <person name="Horton D.L."/>
            <person name="Alikhan N.F."/>
            <person name="Baker D."/>
            <person name="Gharbi K."/>
            <person name="Hall N."/>
            <person name="Watson M."/>
            <person name="Adriaenssens E.M."/>
            <person name="Foster-Nyarko E."/>
            <person name="Jarju S."/>
            <person name="Secka A."/>
            <person name="Antonio M."/>
            <person name="Oren A."/>
            <person name="Chaudhuri R.R."/>
            <person name="La Ragione R."/>
            <person name="Hildebrand F."/>
            <person name="Pallen M.J."/>
        </authorList>
    </citation>
    <scope>NUCLEOTIDE SEQUENCE</scope>
    <source>
        <strain evidence="1">ChiSxjej3B15-572</strain>
    </source>
</reference>
<proteinExistence type="predicted"/>
<name>A0A9D1VHF0_9LACO</name>
<evidence type="ECO:0000313" key="1">
    <source>
        <dbReference type="EMBL" id="HIX34963.1"/>
    </source>
</evidence>
<protein>
    <submittedName>
        <fullName evidence="1">Uncharacterized protein</fullName>
    </submittedName>
</protein>
<dbReference type="EMBL" id="DXFH01000001">
    <property type="protein sequence ID" value="HIX34963.1"/>
    <property type="molecule type" value="Genomic_DNA"/>
</dbReference>
<gene>
    <name evidence="1" type="ORF">H9856_00885</name>
</gene>
<reference evidence="1" key="2">
    <citation type="submission" date="2021-04" db="EMBL/GenBank/DDBJ databases">
        <authorList>
            <person name="Gilroy R."/>
        </authorList>
    </citation>
    <scope>NUCLEOTIDE SEQUENCE</scope>
    <source>
        <strain evidence="1">ChiSxjej3B15-572</strain>
    </source>
</reference>
<organism evidence="1 2">
    <name type="scientific">Candidatus Limosilactobacillus merdigallinarum</name>
    <dbReference type="NCBI Taxonomy" id="2838652"/>
    <lineage>
        <taxon>Bacteria</taxon>
        <taxon>Bacillati</taxon>
        <taxon>Bacillota</taxon>
        <taxon>Bacilli</taxon>
        <taxon>Lactobacillales</taxon>
        <taxon>Lactobacillaceae</taxon>
        <taxon>Limosilactobacillus</taxon>
    </lineage>
</organism>
<dbReference type="Proteomes" id="UP000824231">
    <property type="component" value="Unassembled WGS sequence"/>
</dbReference>
<sequence length="356" mass="39678">MHVSGWHATDQSLFLPYQWIVLYDQTTHRELGRAKISSQARADVAKAYPHIANAGQSGFSHDFKIADNQELAAALLHGDNIQVVARFSDDSENGEGNKADYWLNGKSFGNASAACLDSFKINDHKLVANGWFANDSSRGASHRYVILFDQSKGRELSRQEVTATSRADVAKVYPNLYNAAQSGFTASFNIDQSRQLAQTLQDGDQLQIIARDSDAANGEGDYVQNWFNAQSFNFNHAHLDSFQLNRGQGTIDATGWHATNQAAGRPYHFDILLDTDNHNDELARVKQDSVVRNDVAKAFPDVYHAGKSGFSVHFKITDQIKAALKAGHHLQIIDRYTTDPYGNRNSIDFWFNPQNL</sequence>
<accession>A0A9D1VHF0</accession>
<evidence type="ECO:0000313" key="2">
    <source>
        <dbReference type="Proteomes" id="UP000824231"/>
    </source>
</evidence>
<dbReference type="AlphaFoldDB" id="A0A9D1VHF0"/>
<comment type="caution">
    <text evidence="1">The sequence shown here is derived from an EMBL/GenBank/DDBJ whole genome shotgun (WGS) entry which is preliminary data.</text>
</comment>